<dbReference type="Gene3D" id="1.25.40.10">
    <property type="entry name" value="Tetratricopeptide repeat domain"/>
    <property type="match status" value="1"/>
</dbReference>
<proteinExistence type="predicted"/>
<gene>
    <name evidence="1" type="ORF">Mal48_16050</name>
</gene>
<sequence>MKVWTDFTSCNEAVSLAWQAAERRDFSLANKQFQDLLQSDSSVYLMLEYAQFLFDCVSQKNATDFLLESADTFLGSLDFRNCCLIYNRLAAFYRESENAHLARQYQQLAISNNLKSVTEQDCFHIDQTTLFGRAHDHFLDGELNEAITLLFSLREGNDFIAAKANLLLAELYWQIDDVEAGLFVLEEAIGWATVNEDSVLSLAAYELKSKLSAQNEDDHSAKESLDAALRIARSSGRCRRQLKRLEQKQKRLNSQITLRAFQAEWN</sequence>
<reference evidence="1 2" key="1">
    <citation type="submission" date="2019-02" db="EMBL/GenBank/DDBJ databases">
        <title>Deep-cultivation of Planctomycetes and their phenomic and genomic characterization uncovers novel biology.</title>
        <authorList>
            <person name="Wiegand S."/>
            <person name="Jogler M."/>
            <person name="Boedeker C."/>
            <person name="Pinto D."/>
            <person name="Vollmers J."/>
            <person name="Rivas-Marin E."/>
            <person name="Kohn T."/>
            <person name="Peeters S.H."/>
            <person name="Heuer A."/>
            <person name="Rast P."/>
            <person name="Oberbeckmann S."/>
            <person name="Bunk B."/>
            <person name="Jeske O."/>
            <person name="Meyerdierks A."/>
            <person name="Storesund J.E."/>
            <person name="Kallscheuer N."/>
            <person name="Luecker S."/>
            <person name="Lage O.M."/>
            <person name="Pohl T."/>
            <person name="Merkel B.J."/>
            <person name="Hornburger P."/>
            <person name="Mueller R.-W."/>
            <person name="Bruemmer F."/>
            <person name="Labrenz M."/>
            <person name="Spormann A.M."/>
            <person name="Op den Camp H."/>
            <person name="Overmann J."/>
            <person name="Amann R."/>
            <person name="Jetten M.S.M."/>
            <person name="Mascher T."/>
            <person name="Medema M.H."/>
            <person name="Devos D.P."/>
            <person name="Kaster A.-K."/>
            <person name="Ovreas L."/>
            <person name="Rohde M."/>
            <person name="Galperin M.Y."/>
            <person name="Jogler C."/>
        </authorList>
    </citation>
    <scope>NUCLEOTIDE SEQUENCE [LARGE SCALE GENOMIC DNA]</scope>
    <source>
        <strain evidence="1 2">Mal48</strain>
    </source>
</reference>
<dbReference type="InterPro" id="IPR011990">
    <property type="entry name" value="TPR-like_helical_dom_sf"/>
</dbReference>
<dbReference type="Pfam" id="PF13181">
    <property type="entry name" value="TPR_8"/>
    <property type="match status" value="1"/>
</dbReference>
<organism evidence="1 2">
    <name type="scientific">Thalassoglobus polymorphus</name>
    <dbReference type="NCBI Taxonomy" id="2527994"/>
    <lineage>
        <taxon>Bacteria</taxon>
        <taxon>Pseudomonadati</taxon>
        <taxon>Planctomycetota</taxon>
        <taxon>Planctomycetia</taxon>
        <taxon>Planctomycetales</taxon>
        <taxon>Planctomycetaceae</taxon>
        <taxon>Thalassoglobus</taxon>
    </lineage>
</organism>
<dbReference type="KEGG" id="tpol:Mal48_16050"/>
<protein>
    <recommendedName>
        <fullName evidence="3">Tetratricopeptide repeat protein</fullName>
    </recommendedName>
</protein>
<accession>A0A517QL35</accession>
<dbReference type="AlphaFoldDB" id="A0A517QL35"/>
<evidence type="ECO:0008006" key="3">
    <source>
        <dbReference type="Google" id="ProtNLM"/>
    </source>
</evidence>
<keyword evidence="2" id="KW-1185">Reference proteome</keyword>
<evidence type="ECO:0000313" key="1">
    <source>
        <dbReference type="EMBL" id="QDT32360.1"/>
    </source>
</evidence>
<dbReference type="EMBL" id="CP036267">
    <property type="protein sequence ID" value="QDT32360.1"/>
    <property type="molecule type" value="Genomic_DNA"/>
</dbReference>
<dbReference type="SUPFAM" id="SSF48452">
    <property type="entry name" value="TPR-like"/>
    <property type="match status" value="1"/>
</dbReference>
<evidence type="ECO:0000313" key="2">
    <source>
        <dbReference type="Proteomes" id="UP000315724"/>
    </source>
</evidence>
<dbReference type="Proteomes" id="UP000315724">
    <property type="component" value="Chromosome"/>
</dbReference>
<name>A0A517QL35_9PLAN</name>
<dbReference type="RefSeq" id="WP_145197562.1">
    <property type="nucleotide sequence ID" value="NZ_CP036267.1"/>
</dbReference>
<dbReference type="InterPro" id="IPR019734">
    <property type="entry name" value="TPR_rpt"/>
</dbReference>